<organism evidence="2 3">
    <name type="scientific">Euplotes crassus</name>
    <dbReference type="NCBI Taxonomy" id="5936"/>
    <lineage>
        <taxon>Eukaryota</taxon>
        <taxon>Sar</taxon>
        <taxon>Alveolata</taxon>
        <taxon>Ciliophora</taxon>
        <taxon>Intramacronucleata</taxon>
        <taxon>Spirotrichea</taxon>
        <taxon>Hypotrichia</taxon>
        <taxon>Euplotida</taxon>
        <taxon>Euplotidae</taxon>
        <taxon>Moneuplotes</taxon>
    </lineage>
</organism>
<comment type="caution">
    <text evidence="2">The sequence shown here is derived from an EMBL/GenBank/DDBJ whole genome shotgun (WGS) entry which is preliminary data.</text>
</comment>
<sequence>MAENISSNSGTQYSKLNDLVIPQKDPILLQKILQKNGSEAPQKDQVAKIGQNLPQNLQKVRIVDLCTEDKNKIGELFKKVTDLKLSCDTIEKRNKDLEDQLQTKNQEYEQLLNKFQESVEVIKNLKEKDAQKEQQLADLTREKENIAENIQKQMANQQVPQKETQNTQETGSATIDKTFMEQFSKFNKTIEELSMNFSMMKKRDESPELIKIPRKTQKKGLKGMIKYADSDHNSETDQSPERRLGSETEEECCLKKSKRVKRKTSKTRKNEFKAKDKILKNQKKKKNRNNSSDSNQETSKFASRQTERNPQNFNNEFELSNSRMRYNKVAEKAMDEMGQITSEDEDLMIHKKRQHIISSAKKEEPNKSRRLQNMLKNAALNSEDSIDQTPSSQEMEEVVPESHPFSYKIPTQDNMYGQCSQNYAQNYSQSYSQNYPQSFPQNTFNFQPEATFSPHNDQNYSGHPQLGQSYQNFPASQPEMGYNQYSNMYSYGSQPGMGVQPGAPSMVGQSSYMHREVEPLKFSNESPIRSKNKFGESKNARRDLYDDTLFDQIYEMESQDSMHK</sequence>
<dbReference type="Proteomes" id="UP001295684">
    <property type="component" value="Unassembled WGS sequence"/>
</dbReference>
<dbReference type="AlphaFoldDB" id="A0AAD1X4Y2"/>
<feature type="compositionally biased region" description="Polar residues" evidence="1">
    <location>
        <begin position="291"/>
        <end position="314"/>
    </location>
</feature>
<evidence type="ECO:0000313" key="3">
    <source>
        <dbReference type="Proteomes" id="UP001295684"/>
    </source>
</evidence>
<feature type="compositionally biased region" description="Basic and acidic residues" evidence="1">
    <location>
        <begin position="268"/>
        <end position="279"/>
    </location>
</feature>
<protein>
    <submittedName>
        <fullName evidence="2">Uncharacterized protein</fullName>
    </submittedName>
</protein>
<reference evidence="2" key="1">
    <citation type="submission" date="2023-07" db="EMBL/GenBank/DDBJ databases">
        <authorList>
            <consortium name="AG Swart"/>
            <person name="Singh M."/>
            <person name="Singh A."/>
            <person name="Seah K."/>
            <person name="Emmerich C."/>
        </authorList>
    </citation>
    <scope>NUCLEOTIDE SEQUENCE</scope>
    <source>
        <strain evidence="2">DP1</strain>
    </source>
</reference>
<feature type="compositionally biased region" description="Basic and acidic residues" evidence="1">
    <location>
        <begin position="228"/>
        <end position="246"/>
    </location>
</feature>
<feature type="region of interest" description="Disordered" evidence="1">
    <location>
        <begin position="154"/>
        <end position="175"/>
    </location>
</feature>
<feature type="region of interest" description="Disordered" evidence="1">
    <location>
        <begin position="519"/>
        <end position="542"/>
    </location>
</feature>
<feature type="compositionally biased region" description="Basic and acidic residues" evidence="1">
    <location>
        <begin position="533"/>
        <end position="542"/>
    </location>
</feature>
<accession>A0AAD1X4Y2</accession>
<evidence type="ECO:0000256" key="1">
    <source>
        <dbReference type="SAM" id="MobiDB-lite"/>
    </source>
</evidence>
<proteinExistence type="predicted"/>
<name>A0AAD1X4Y2_EUPCR</name>
<feature type="region of interest" description="Disordered" evidence="1">
    <location>
        <begin position="202"/>
        <end position="314"/>
    </location>
</feature>
<feature type="compositionally biased region" description="Basic residues" evidence="1">
    <location>
        <begin position="212"/>
        <end position="221"/>
    </location>
</feature>
<keyword evidence="3" id="KW-1185">Reference proteome</keyword>
<feature type="compositionally biased region" description="Basic residues" evidence="1">
    <location>
        <begin position="255"/>
        <end position="267"/>
    </location>
</feature>
<gene>
    <name evidence="2" type="ORF">ECRASSUSDP1_LOCUS4553</name>
</gene>
<dbReference type="EMBL" id="CAMPGE010004377">
    <property type="protein sequence ID" value="CAI2363223.1"/>
    <property type="molecule type" value="Genomic_DNA"/>
</dbReference>
<evidence type="ECO:0000313" key="2">
    <source>
        <dbReference type="EMBL" id="CAI2363223.1"/>
    </source>
</evidence>